<evidence type="ECO:0000259" key="1">
    <source>
        <dbReference type="Pfam" id="PF04993"/>
    </source>
</evidence>
<dbReference type="RefSeq" id="WP_109684424.1">
    <property type="nucleotide sequence ID" value="NZ_QGDN01000001.1"/>
</dbReference>
<dbReference type="InterPro" id="IPR007076">
    <property type="entry name" value="TfoX_N"/>
</dbReference>
<evidence type="ECO:0000313" key="3">
    <source>
        <dbReference type="Proteomes" id="UP000250028"/>
    </source>
</evidence>
<evidence type="ECO:0000313" key="2">
    <source>
        <dbReference type="EMBL" id="SSA33773.1"/>
    </source>
</evidence>
<protein>
    <submittedName>
        <fullName evidence="2">Transcriptional regulator of competence genes, TfoX/Sxy family</fullName>
    </submittedName>
</protein>
<proteinExistence type="predicted"/>
<dbReference type="EMBL" id="UESZ01000001">
    <property type="protein sequence ID" value="SSA33773.1"/>
    <property type="molecule type" value="Genomic_DNA"/>
</dbReference>
<accession>A0A2Y9C155</accession>
<dbReference type="OrthoDB" id="214902at2"/>
<organism evidence="2 3">
    <name type="scientific">Branchiibius hedensis</name>
    <dbReference type="NCBI Taxonomy" id="672460"/>
    <lineage>
        <taxon>Bacteria</taxon>
        <taxon>Bacillati</taxon>
        <taxon>Actinomycetota</taxon>
        <taxon>Actinomycetes</taxon>
        <taxon>Micrococcales</taxon>
        <taxon>Dermacoccaceae</taxon>
        <taxon>Branchiibius</taxon>
    </lineage>
</organism>
<feature type="domain" description="TfoX N-terminal" evidence="1">
    <location>
        <begin position="14"/>
        <end position="103"/>
    </location>
</feature>
<keyword evidence="3" id="KW-1185">Reference proteome</keyword>
<dbReference type="SUPFAM" id="SSF159894">
    <property type="entry name" value="YgaC/TfoX-N like"/>
    <property type="match status" value="1"/>
</dbReference>
<dbReference type="Pfam" id="PF04993">
    <property type="entry name" value="TfoX_N"/>
    <property type="match status" value="1"/>
</dbReference>
<dbReference type="Proteomes" id="UP000250028">
    <property type="component" value="Unassembled WGS sequence"/>
</dbReference>
<name>A0A2Y9C155_9MICO</name>
<dbReference type="AlphaFoldDB" id="A0A2Y9C155"/>
<sequence length="109" mass="12284">MDQIELLSRVRERLLTAGDVQEKRMFGSIAFMVNGTLRLAVGQKDDRLMMVRVDPSEYDAALAKQGASPAVMKARTMRNYVFLADAAVEEDVDLQWWIDLALRSPDASH</sequence>
<dbReference type="Gene3D" id="3.30.1460.30">
    <property type="entry name" value="YgaC/TfoX-N like chaperone"/>
    <property type="match status" value="1"/>
</dbReference>
<gene>
    <name evidence="2" type="ORF">SAMN04489750_1067</name>
</gene>
<reference evidence="3" key="1">
    <citation type="submission" date="2016-10" db="EMBL/GenBank/DDBJ databases">
        <authorList>
            <person name="Varghese N."/>
            <person name="Submissions S."/>
        </authorList>
    </citation>
    <scope>NUCLEOTIDE SEQUENCE [LARGE SCALE GENOMIC DNA]</scope>
    <source>
        <strain evidence="3">DSM 22951</strain>
    </source>
</reference>